<accession>E0VXG6</accession>
<feature type="compositionally biased region" description="Basic and acidic residues" evidence="4">
    <location>
        <begin position="168"/>
        <end position="186"/>
    </location>
</feature>
<keyword evidence="2" id="KW-0156">Chromatin regulator</keyword>
<feature type="compositionally biased region" description="Low complexity" evidence="4">
    <location>
        <begin position="135"/>
        <end position="150"/>
    </location>
</feature>
<feature type="compositionally biased region" description="Low complexity" evidence="4">
    <location>
        <begin position="242"/>
        <end position="262"/>
    </location>
</feature>
<dbReference type="GO" id="GO:1904263">
    <property type="term" value="P:positive regulation of TORC1 signaling"/>
    <property type="evidence" value="ECO:0007669"/>
    <property type="project" value="TreeGrafter"/>
</dbReference>
<dbReference type="GO" id="GO:0003682">
    <property type="term" value="F:chromatin binding"/>
    <property type="evidence" value="ECO:0007669"/>
    <property type="project" value="TreeGrafter"/>
</dbReference>
<evidence type="ECO:0000259" key="5">
    <source>
        <dbReference type="PROSITE" id="PS50020"/>
    </source>
</evidence>
<dbReference type="InterPro" id="IPR038867">
    <property type="entry name" value="WAC"/>
</dbReference>
<feature type="compositionally biased region" description="Polar residues" evidence="4">
    <location>
        <begin position="188"/>
        <end position="216"/>
    </location>
</feature>
<name>E0VXG6_PEDHC</name>
<dbReference type="CDD" id="cd00201">
    <property type="entry name" value="WW"/>
    <property type="match status" value="1"/>
</dbReference>
<dbReference type="EMBL" id="DS235832">
    <property type="protein sequence ID" value="EEB18072.1"/>
    <property type="molecule type" value="Genomic_DNA"/>
</dbReference>
<sequence length="472" mass="52939">MVVQREIMLRDTTMRELEIHQMEIHTGQIAQILTARESEAIKIRSIEIRDLEYRTNHDRISGEEKERISRVGDWSEHVSSSGKKYYYNCKTEVSQWEKPKEWTERERGRYKEKDRDVERNYTSSSRLGHEKHSNARASNSSVRESSSKSNRQVEKREEFWNNISGNRETGKESDRVETHERRKVTDGEITSQDMDISPGDSTPTSETNYSHSSSRAEGTPAVTNVLLANALPRLASHPIATTAPSNYSPTSSSLPISSNAPPTAVTTSNVPGPPIGNLRVITQTKITEQRDALSPQKQSTIQTPVIQSNVPLQVDTTMAGFVGGEGPPTPTHSETQDGVDPRKMTSPPNSISSLQNLSQATNVTSSLQALRQQGPNLTPSLANYYRDDLVNHVRGWPADILEKQSQKLSEEAHAMTSLQCTRVSAELKTARSIVRLTEIQATLQEQRILFLRQQIKTLEELNTQHSFMGHDS</sequence>
<dbReference type="GeneID" id="8236332"/>
<dbReference type="GO" id="GO:0010506">
    <property type="term" value="P:regulation of autophagy"/>
    <property type="evidence" value="ECO:0007669"/>
    <property type="project" value="TreeGrafter"/>
</dbReference>
<dbReference type="GO" id="GO:0000993">
    <property type="term" value="F:RNA polymerase II complex binding"/>
    <property type="evidence" value="ECO:0007669"/>
    <property type="project" value="TreeGrafter"/>
</dbReference>
<dbReference type="HOGENOM" id="CLU_025916_0_0_1"/>
<feature type="region of interest" description="Disordered" evidence="4">
    <location>
        <begin position="97"/>
        <end position="220"/>
    </location>
</feature>
<dbReference type="SUPFAM" id="SSF51045">
    <property type="entry name" value="WW domain"/>
    <property type="match status" value="1"/>
</dbReference>
<organism>
    <name type="scientific">Pediculus humanus subsp. corporis</name>
    <name type="common">Body louse</name>
    <dbReference type="NCBI Taxonomy" id="121224"/>
    <lineage>
        <taxon>Eukaryota</taxon>
        <taxon>Metazoa</taxon>
        <taxon>Ecdysozoa</taxon>
        <taxon>Arthropoda</taxon>
        <taxon>Hexapoda</taxon>
        <taxon>Insecta</taxon>
        <taxon>Pterygota</taxon>
        <taxon>Neoptera</taxon>
        <taxon>Paraneoptera</taxon>
        <taxon>Psocodea</taxon>
        <taxon>Troctomorpha</taxon>
        <taxon>Phthiraptera</taxon>
        <taxon>Anoplura</taxon>
        <taxon>Pediculidae</taxon>
        <taxon>Pediculus</taxon>
    </lineage>
</organism>
<dbReference type="Pfam" id="PF00397">
    <property type="entry name" value="WW"/>
    <property type="match status" value="1"/>
</dbReference>
<feature type="region of interest" description="Disordered" evidence="4">
    <location>
        <begin position="324"/>
        <end position="352"/>
    </location>
</feature>
<dbReference type="CTD" id="8236332"/>
<dbReference type="OMA" id="SRYFEKH"/>
<reference evidence="6" key="2">
    <citation type="submission" date="2007-04" db="EMBL/GenBank/DDBJ databases">
        <title>The genome of the human body louse.</title>
        <authorList>
            <consortium name="The Human Body Louse Genome Consortium"/>
            <person name="Kirkness E."/>
            <person name="Walenz B."/>
            <person name="Hass B."/>
            <person name="Bruggner R."/>
            <person name="Strausberg R."/>
        </authorList>
    </citation>
    <scope>NUCLEOTIDE SEQUENCE</scope>
    <source>
        <strain evidence="6">USDA</strain>
    </source>
</reference>
<evidence type="ECO:0000256" key="3">
    <source>
        <dbReference type="ARBA" id="ARBA00023242"/>
    </source>
</evidence>
<dbReference type="PROSITE" id="PS50020">
    <property type="entry name" value="WW_DOMAIN_2"/>
    <property type="match status" value="1"/>
</dbReference>
<dbReference type="PANTHER" id="PTHR15911">
    <property type="entry name" value="WW DOMAIN-CONTAINING ADAPTER PROTEIN WITH COILED-COIL"/>
    <property type="match status" value="1"/>
</dbReference>
<dbReference type="PROSITE" id="PS01159">
    <property type="entry name" value="WW_DOMAIN_1"/>
    <property type="match status" value="1"/>
</dbReference>
<gene>
    <name evidence="7" type="primary">8236332</name>
    <name evidence="6" type="ORF">Phum_PHUM500280</name>
</gene>
<dbReference type="STRING" id="121224.E0VXG6"/>
<keyword evidence="3" id="KW-0539">Nucleus</keyword>
<reference evidence="7" key="3">
    <citation type="submission" date="2021-02" db="UniProtKB">
        <authorList>
            <consortium name="EnsemblMetazoa"/>
        </authorList>
    </citation>
    <scope>IDENTIFICATION</scope>
    <source>
        <strain evidence="7">USDA</strain>
    </source>
</reference>
<keyword evidence="8" id="KW-1185">Reference proteome</keyword>
<dbReference type="Proteomes" id="UP000009046">
    <property type="component" value="Unassembled WGS sequence"/>
</dbReference>
<dbReference type="InterPro" id="IPR001202">
    <property type="entry name" value="WW_dom"/>
</dbReference>
<evidence type="ECO:0000313" key="7">
    <source>
        <dbReference type="EnsemblMetazoa" id="PHUM500280-PA"/>
    </source>
</evidence>
<dbReference type="SMART" id="SM00456">
    <property type="entry name" value="WW"/>
    <property type="match status" value="1"/>
</dbReference>
<dbReference type="FunCoup" id="E0VXG6">
    <property type="interactions" value="2504"/>
</dbReference>
<dbReference type="eggNOG" id="KOG0152">
    <property type="taxonomic scope" value="Eukaryota"/>
</dbReference>
<evidence type="ECO:0000313" key="6">
    <source>
        <dbReference type="EMBL" id="EEB18072.1"/>
    </source>
</evidence>
<feature type="compositionally biased region" description="Basic and acidic residues" evidence="4">
    <location>
        <begin position="97"/>
        <end position="119"/>
    </location>
</feature>
<dbReference type="RefSeq" id="XP_002430810.1">
    <property type="nucleotide sequence ID" value="XM_002430765.1"/>
</dbReference>
<evidence type="ECO:0000256" key="1">
    <source>
        <dbReference type="ARBA" id="ARBA00004123"/>
    </source>
</evidence>
<dbReference type="InParanoid" id="E0VXG6"/>
<evidence type="ECO:0000256" key="4">
    <source>
        <dbReference type="SAM" id="MobiDB-lite"/>
    </source>
</evidence>
<dbReference type="EnsemblMetazoa" id="PHUM500280-RA">
    <property type="protein sequence ID" value="PHUM500280-PA"/>
    <property type="gene ID" value="PHUM500280"/>
</dbReference>
<reference evidence="6" key="1">
    <citation type="submission" date="2007-04" db="EMBL/GenBank/DDBJ databases">
        <title>Annotation of Pediculus humanus corporis strain USDA.</title>
        <authorList>
            <person name="Kirkness E."/>
            <person name="Hannick L."/>
            <person name="Hass B."/>
            <person name="Bruggner R."/>
            <person name="Lawson D."/>
            <person name="Bidwell S."/>
            <person name="Joardar V."/>
            <person name="Caler E."/>
            <person name="Walenz B."/>
            <person name="Inman J."/>
            <person name="Schobel S."/>
            <person name="Galinsky K."/>
            <person name="Amedeo P."/>
            <person name="Strausberg R."/>
        </authorList>
    </citation>
    <scope>NUCLEOTIDE SEQUENCE</scope>
    <source>
        <strain evidence="6">USDA</strain>
    </source>
</reference>
<dbReference type="Gene3D" id="2.20.70.10">
    <property type="match status" value="1"/>
</dbReference>
<dbReference type="KEGG" id="phu:Phum_PHUM500280"/>
<dbReference type="GO" id="GO:0005634">
    <property type="term" value="C:nucleus"/>
    <property type="evidence" value="ECO:0007669"/>
    <property type="project" value="UniProtKB-SubCell"/>
</dbReference>
<feature type="domain" description="WW" evidence="5">
    <location>
        <begin position="74"/>
        <end position="101"/>
    </location>
</feature>
<feature type="region of interest" description="Disordered" evidence="4">
    <location>
        <begin position="242"/>
        <end position="277"/>
    </location>
</feature>
<dbReference type="VEuPathDB" id="VectorBase:PHUM500280"/>
<evidence type="ECO:0000256" key="2">
    <source>
        <dbReference type="ARBA" id="ARBA00022853"/>
    </source>
</evidence>
<comment type="subcellular location">
    <subcellularLocation>
        <location evidence="1">Nucleus</location>
    </subcellularLocation>
</comment>
<dbReference type="InterPro" id="IPR036020">
    <property type="entry name" value="WW_dom_sf"/>
</dbReference>
<evidence type="ECO:0000313" key="8">
    <source>
        <dbReference type="Proteomes" id="UP000009046"/>
    </source>
</evidence>
<dbReference type="PANTHER" id="PTHR15911:SF6">
    <property type="entry name" value="WW DOMAIN-CONTAINING ADAPTER PROTEIN WITH COILED-COIL"/>
    <property type="match status" value="1"/>
</dbReference>
<protein>
    <recommendedName>
        <fullName evidence="5">WW domain-containing protein</fullName>
    </recommendedName>
</protein>
<dbReference type="EMBL" id="AAZO01006066">
    <property type="status" value="NOT_ANNOTATED_CDS"/>
    <property type="molecule type" value="Genomic_DNA"/>
</dbReference>
<dbReference type="GO" id="GO:0006325">
    <property type="term" value="P:chromatin organization"/>
    <property type="evidence" value="ECO:0007669"/>
    <property type="project" value="UniProtKB-KW"/>
</dbReference>
<dbReference type="OrthoDB" id="10072039at2759"/>
<dbReference type="AlphaFoldDB" id="E0VXG6"/>
<proteinExistence type="predicted"/>